<protein>
    <submittedName>
        <fullName evidence="1">Uncharacterized protein</fullName>
    </submittedName>
</protein>
<proteinExistence type="predicted"/>
<comment type="caution">
    <text evidence="1">The sequence shown here is derived from an EMBL/GenBank/DDBJ whole genome shotgun (WGS) entry which is preliminary data.</text>
</comment>
<organism evidence="1">
    <name type="scientific">marine sediment metagenome</name>
    <dbReference type="NCBI Taxonomy" id="412755"/>
    <lineage>
        <taxon>unclassified sequences</taxon>
        <taxon>metagenomes</taxon>
        <taxon>ecological metagenomes</taxon>
    </lineage>
</organism>
<gene>
    <name evidence="1" type="ORF">LCGC14_1847950</name>
</gene>
<accession>A0A0F9IQT8</accession>
<name>A0A0F9IQT8_9ZZZZ</name>
<dbReference type="AlphaFoldDB" id="A0A0F9IQT8"/>
<reference evidence="1" key="1">
    <citation type="journal article" date="2015" name="Nature">
        <title>Complex archaea that bridge the gap between prokaryotes and eukaryotes.</title>
        <authorList>
            <person name="Spang A."/>
            <person name="Saw J.H."/>
            <person name="Jorgensen S.L."/>
            <person name="Zaremba-Niedzwiedzka K."/>
            <person name="Martijn J."/>
            <person name="Lind A.E."/>
            <person name="van Eijk R."/>
            <person name="Schleper C."/>
            <person name="Guy L."/>
            <person name="Ettema T.J."/>
        </authorList>
    </citation>
    <scope>NUCLEOTIDE SEQUENCE</scope>
</reference>
<dbReference type="EMBL" id="LAZR01018522">
    <property type="protein sequence ID" value="KKL96095.1"/>
    <property type="molecule type" value="Genomic_DNA"/>
</dbReference>
<evidence type="ECO:0000313" key="1">
    <source>
        <dbReference type="EMBL" id="KKL96095.1"/>
    </source>
</evidence>
<feature type="non-terminal residue" evidence="1">
    <location>
        <position position="64"/>
    </location>
</feature>
<sequence length="64" mass="7425">MAKEKKICHKPLAYGIRQPELRKIASGNTYLDVKDIKLIIHKVLSETLALVIKDILRWIVRFVP</sequence>